<reference evidence="1 2" key="1">
    <citation type="submission" date="2016-03" db="EMBL/GenBank/DDBJ databases">
        <title>EvidentialGene: Evidence-directed Construction of Genes on Genomes.</title>
        <authorList>
            <person name="Gilbert D.G."/>
            <person name="Choi J.-H."/>
            <person name="Mockaitis K."/>
            <person name="Colbourne J."/>
            <person name="Pfrender M."/>
        </authorList>
    </citation>
    <scope>NUCLEOTIDE SEQUENCE [LARGE SCALE GENOMIC DNA]</scope>
    <source>
        <strain evidence="1 2">Xinb3</strain>
        <tissue evidence="1">Complete organism</tissue>
    </source>
</reference>
<evidence type="ECO:0000313" key="2">
    <source>
        <dbReference type="Proteomes" id="UP000076858"/>
    </source>
</evidence>
<comment type="caution">
    <text evidence="1">The sequence shown here is derived from an EMBL/GenBank/DDBJ whole genome shotgun (WGS) entry which is preliminary data.</text>
</comment>
<keyword evidence="2" id="KW-1185">Reference proteome</keyword>
<dbReference type="Proteomes" id="UP000076858">
    <property type="component" value="Unassembled WGS sequence"/>
</dbReference>
<evidence type="ECO:0000313" key="1">
    <source>
        <dbReference type="EMBL" id="KZS03958.1"/>
    </source>
</evidence>
<protein>
    <submittedName>
        <fullName evidence="1">Uncharacterized protein</fullName>
    </submittedName>
</protein>
<organism evidence="1 2">
    <name type="scientific">Daphnia magna</name>
    <dbReference type="NCBI Taxonomy" id="35525"/>
    <lineage>
        <taxon>Eukaryota</taxon>
        <taxon>Metazoa</taxon>
        <taxon>Ecdysozoa</taxon>
        <taxon>Arthropoda</taxon>
        <taxon>Crustacea</taxon>
        <taxon>Branchiopoda</taxon>
        <taxon>Diplostraca</taxon>
        <taxon>Cladocera</taxon>
        <taxon>Anomopoda</taxon>
        <taxon>Daphniidae</taxon>
        <taxon>Daphnia</taxon>
    </lineage>
</organism>
<gene>
    <name evidence="1" type="ORF">APZ42_033190</name>
</gene>
<proteinExistence type="predicted"/>
<dbReference type="EMBL" id="LRGB01003153">
    <property type="protein sequence ID" value="KZS03958.1"/>
    <property type="molecule type" value="Genomic_DNA"/>
</dbReference>
<name>A0A164LB84_9CRUS</name>
<sequence>MLPLTEEADIWTIARAMQLLDSEDKSVSEVALAQLEETIRLGCGKREVPFPIPINEYLAGVMDKGLGAIRHGGASMNLWTRSRRAAGNWKRIKIDVSGEQYSKIIADDISCLSLKVVR</sequence>
<dbReference type="AlphaFoldDB" id="A0A164LB84"/>
<accession>A0A164LB84</accession>
<dbReference type="OrthoDB" id="10067100at2759"/>